<gene>
    <name evidence="3" type="ORF">VSX56_17665</name>
</gene>
<dbReference type="Gene3D" id="3.40.50.720">
    <property type="entry name" value="NAD(P)-binding Rossmann-like Domain"/>
    <property type="match status" value="1"/>
</dbReference>
<dbReference type="Pfam" id="PF22725">
    <property type="entry name" value="GFO_IDH_MocA_C3"/>
    <property type="match status" value="1"/>
</dbReference>
<dbReference type="RefSeq" id="WP_350938973.1">
    <property type="nucleotide sequence ID" value="NZ_JAYWLC010000021.1"/>
</dbReference>
<dbReference type="Pfam" id="PF01408">
    <property type="entry name" value="GFO_IDH_MocA"/>
    <property type="match status" value="1"/>
</dbReference>
<dbReference type="InterPro" id="IPR000683">
    <property type="entry name" value="Gfo/Idh/MocA-like_OxRdtase_N"/>
</dbReference>
<evidence type="ECO:0000259" key="1">
    <source>
        <dbReference type="Pfam" id="PF01408"/>
    </source>
</evidence>
<dbReference type="InterPro" id="IPR055170">
    <property type="entry name" value="GFO_IDH_MocA-like_dom"/>
</dbReference>
<dbReference type="InterPro" id="IPR036291">
    <property type="entry name" value="NAD(P)-bd_dom_sf"/>
</dbReference>
<dbReference type="InterPro" id="IPR051317">
    <property type="entry name" value="Gfo/Idh/MocA_oxidoreduct"/>
</dbReference>
<dbReference type="SUPFAM" id="SSF51735">
    <property type="entry name" value="NAD(P)-binding Rossmann-fold domains"/>
    <property type="match status" value="1"/>
</dbReference>
<dbReference type="PANTHER" id="PTHR43708">
    <property type="entry name" value="CONSERVED EXPRESSED OXIDOREDUCTASE (EUROFUNG)"/>
    <property type="match status" value="1"/>
</dbReference>
<dbReference type="Gene3D" id="3.30.360.10">
    <property type="entry name" value="Dihydrodipicolinate Reductase, domain 2"/>
    <property type="match status" value="1"/>
</dbReference>
<sequence length="382" mass="41073">MSRRIRLGMVGGGAGGFIGGVHRMAARLDHRFDLVAGALSSDPARAAASAVECGIAPERSYSDYRDMARKEAARPDGVEVVSIVTPNHLHVPVACAFLEAGIHVICDKPLASTYEDAQALYEVLERAGRLFVLTHNYSGYPMVRHAQELVTQNALGPLRVVQVEYAQDWLARNVERQGVKGAEWRTDVARAGLGGAIGDIGTHAYHLMRFVTGLRPESLRAELSSFVSGRSLDDDAQIMLRFEGGARGMLWASQVASGHANGLRLRVYGEKAGIEWLQEEPDRLSFRPLDGPAQTFIRGGHGIGEAATAATRIPGGHPEGYLEAFATLYREAADKILAFETGTPSPDLPGIVEGLEGMRFILAAVQSAQNDGSRVPLHSADA</sequence>
<proteinExistence type="predicted"/>
<organism evidence="3 4">
    <name type="scientific">Thioclava kandeliae</name>
    <dbReference type="NCBI Taxonomy" id="3070818"/>
    <lineage>
        <taxon>Bacteria</taxon>
        <taxon>Pseudomonadati</taxon>
        <taxon>Pseudomonadota</taxon>
        <taxon>Alphaproteobacteria</taxon>
        <taxon>Rhodobacterales</taxon>
        <taxon>Paracoccaceae</taxon>
        <taxon>Thioclava</taxon>
    </lineage>
</organism>
<dbReference type="Proteomes" id="UP001438953">
    <property type="component" value="Unassembled WGS sequence"/>
</dbReference>
<accession>A0ABV1SM17</accession>
<dbReference type="SUPFAM" id="SSF55347">
    <property type="entry name" value="Glyceraldehyde-3-phosphate dehydrogenase-like, C-terminal domain"/>
    <property type="match status" value="1"/>
</dbReference>
<evidence type="ECO:0000259" key="2">
    <source>
        <dbReference type="Pfam" id="PF22725"/>
    </source>
</evidence>
<comment type="caution">
    <text evidence="3">The sequence shown here is derived from an EMBL/GenBank/DDBJ whole genome shotgun (WGS) entry which is preliminary data.</text>
</comment>
<name>A0ABV1SM17_9RHOB</name>
<keyword evidence="4" id="KW-1185">Reference proteome</keyword>
<reference evidence="3 4" key="1">
    <citation type="submission" date="2024-06" db="EMBL/GenBank/DDBJ databases">
        <title>Thioclava kandeliae sp. nov. from a rhizosphere soil sample of Kandelia candel in a mangrove.</title>
        <authorList>
            <person name="Mu T."/>
        </authorList>
    </citation>
    <scope>NUCLEOTIDE SEQUENCE [LARGE SCALE GENOMIC DNA]</scope>
    <source>
        <strain evidence="3 4">CPCC 100088</strain>
    </source>
</reference>
<dbReference type="PANTHER" id="PTHR43708:SF3">
    <property type="entry name" value="OXIDOREDUCTASE"/>
    <property type="match status" value="1"/>
</dbReference>
<feature type="domain" description="GFO/IDH/MocA-like oxidoreductase" evidence="2">
    <location>
        <begin position="143"/>
        <end position="275"/>
    </location>
</feature>
<feature type="domain" description="Gfo/Idh/MocA-like oxidoreductase N-terminal" evidence="1">
    <location>
        <begin position="5"/>
        <end position="133"/>
    </location>
</feature>
<evidence type="ECO:0000313" key="3">
    <source>
        <dbReference type="EMBL" id="MER5173596.1"/>
    </source>
</evidence>
<dbReference type="EMBL" id="JAYWLC010000021">
    <property type="protein sequence ID" value="MER5173596.1"/>
    <property type="molecule type" value="Genomic_DNA"/>
</dbReference>
<evidence type="ECO:0000313" key="4">
    <source>
        <dbReference type="Proteomes" id="UP001438953"/>
    </source>
</evidence>
<protein>
    <submittedName>
        <fullName evidence="3">Gfo/Idh/MocA family oxidoreductase</fullName>
    </submittedName>
</protein>